<name>A0ABV7F2I5_9BURK</name>
<proteinExistence type="predicted"/>
<dbReference type="RefSeq" id="WP_390331476.1">
    <property type="nucleotide sequence ID" value="NZ_JBHRTP010000027.1"/>
</dbReference>
<gene>
    <name evidence="1" type="ORF">ACFOFO_10125</name>
</gene>
<evidence type="ECO:0000313" key="2">
    <source>
        <dbReference type="Proteomes" id="UP001595530"/>
    </source>
</evidence>
<organism evidence="1 2">
    <name type="scientific">Undibacterium arcticum</name>
    <dbReference type="NCBI Taxonomy" id="1762892"/>
    <lineage>
        <taxon>Bacteria</taxon>
        <taxon>Pseudomonadati</taxon>
        <taxon>Pseudomonadota</taxon>
        <taxon>Betaproteobacteria</taxon>
        <taxon>Burkholderiales</taxon>
        <taxon>Oxalobacteraceae</taxon>
        <taxon>Undibacterium</taxon>
    </lineage>
</organism>
<protein>
    <submittedName>
        <fullName evidence="1">Uncharacterized protein</fullName>
    </submittedName>
</protein>
<dbReference type="EMBL" id="JBHRTP010000027">
    <property type="protein sequence ID" value="MFC3108313.1"/>
    <property type="molecule type" value="Genomic_DNA"/>
</dbReference>
<accession>A0ABV7F2I5</accession>
<sequence length="66" mass="7278">MRLIRRSIGGMIGPDLMLRVIVPRRTGPVIHFQPLYAGMDPPHQNDGEDVVSASAGALWKYSATFI</sequence>
<keyword evidence="2" id="KW-1185">Reference proteome</keyword>
<comment type="caution">
    <text evidence="1">The sequence shown here is derived from an EMBL/GenBank/DDBJ whole genome shotgun (WGS) entry which is preliminary data.</text>
</comment>
<reference evidence="2" key="1">
    <citation type="journal article" date="2019" name="Int. J. Syst. Evol. Microbiol.">
        <title>The Global Catalogue of Microorganisms (GCM) 10K type strain sequencing project: providing services to taxonomists for standard genome sequencing and annotation.</title>
        <authorList>
            <consortium name="The Broad Institute Genomics Platform"/>
            <consortium name="The Broad Institute Genome Sequencing Center for Infectious Disease"/>
            <person name="Wu L."/>
            <person name="Ma J."/>
        </authorList>
    </citation>
    <scope>NUCLEOTIDE SEQUENCE [LARGE SCALE GENOMIC DNA]</scope>
    <source>
        <strain evidence="2">KCTC 42986</strain>
    </source>
</reference>
<dbReference type="Proteomes" id="UP001595530">
    <property type="component" value="Unassembled WGS sequence"/>
</dbReference>
<evidence type="ECO:0000313" key="1">
    <source>
        <dbReference type="EMBL" id="MFC3108313.1"/>
    </source>
</evidence>